<feature type="region of interest" description="Disordered" evidence="1">
    <location>
        <begin position="288"/>
        <end position="334"/>
    </location>
</feature>
<proteinExistence type="predicted"/>
<protein>
    <recommendedName>
        <fullName evidence="4">Protein kinase domain-containing protein</fullName>
    </recommendedName>
</protein>
<keyword evidence="3" id="KW-1185">Reference proteome</keyword>
<organism evidence="2 3">
    <name type="scientific">Pleurotus eryngii</name>
    <name type="common">Boletus of the steppes</name>
    <dbReference type="NCBI Taxonomy" id="5323"/>
    <lineage>
        <taxon>Eukaryota</taxon>
        <taxon>Fungi</taxon>
        <taxon>Dikarya</taxon>
        <taxon>Basidiomycota</taxon>
        <taxon>Agaricomycotina</taxon>
        <taxon>Agaricomycetes</taxon>
        <taxon>Agaricomycetidae</taxon>
        <taxon>Agaricales</taxon>
        <taxon>Pleurotineae</taxon>
        <taxon>Pleurotaceae</taxon>
        <taxon>Pleurotus</taxon>
    </lineage>
</organism>
<gene>
    <name evidence="2" type="ORF">BDN71DRAFT_1442547</name>
</gene>
<feature type="region of interest" description="Disordered" evidence="1">
    <location>
        <begin position="1"/>
        <end position="54"/>
    </location>
</feature>
<evidence type="ECO:0000313" key="3">
    <source>
        <dbReference type="Proteomes" id="UP000807025"/>
    </source>
</evidence>
<name>A0A9P6A4T6_PLEER</name>
<reference evidence="2" key="1">
    <citation type="submission" date="2020-11" db="EMBL/GenBank/DDBJ databases">
        <authorList>
            <consortium name="DOE Joint Genome Institute"/>
            <person name="Ahrendt S."/>
            <person name="Riley R."/>
            <person name="Andreopoulos W."/>
            <person name="Labutti K."/>
            <person name="Pangilinan J."/>
            <person name="Ruiz-Duenas F.J."/>
            <person name="Barrasa J.M."/>
            <person name="Sanchez-Garcia M."/>
            <person name="Camarero S."/>
            <person name="Miyauchi S."/>
            <person name="Serrano A."/>
            <person name="Linde D."/>
            <person name="Babiker R."/>
            <person name="Drula E."/>
            <person name="Ayuso-Fernandez I."/>
            <person name="Pacheco R."/>
            <person name="Padilla G."/>
            <person name="Ferreira P."/>
            <person name="Barriuso J."/>
            <person name="Kellner H."/>
            <person name="Castanera R."/>
            <person name="Alfaro M."/>
            <person name="Ramirez L."/>
            <person name="Pisabarro A.G."/>
            <person name="Kuo A."/>
            <person name="Tritt A."/>
            <person name="Lipzen A."/>
            <person name="He G."/>
            <person name="Yan M."/>
            <person name="Ng V."/>
            <person name="Cullen D."/>
            <person name="Martin F."/>
            <person name="Rosso M.-N."/>
            <person name="Henrissat B."/>
            <person name="Hibbett D."/>
            <person name="Martinez A.T."/>
            <person name="Grigoriev I.V."/>
        </authorList>
    </citation>
    <scope>NUCLEOTIDE SEQUENCE</scope>
    <source>
        <strain evidence="2">ATCC 90797</strain>
    </source>
</reference>
<dbReference type="EMBL" id="MU154534">
    <property type="protein sequence ID" value="KAF9499052.1"/>
    <property type="molecule type" value="Genomic_DNA"/>
</dbReference>
<evidence type="ECO:0000313" key="2">
    <source>
        <dbReference type="EMBL" id="KAF9499052.1"/>
    </source>
</evidence>
<feature type="compositionally biased region" description="Low complexity" evidence="1">
    <location>
        <begin position="315"/>
        <end position="326"/>
    </location>
</feature>
<evidence type="ECO:0008006" key="4">
    <source>
        <dbReference type="Google" id="ProtNLM"/>
    </source>
</evidence>
<dbReference type="AlphaFoldDB" id="A0A9P6A4T6"/>
<feature type="compositionally biased region" description="Low complexity" evidence="1">
    <location>
        <begin position="1"/>
        <end position="29"/>
    </location>
</feature>
<accession>A0A9P6A4T6</accession>
<dbReference type="OrthoDB" id="3260792at2759"/>
<evidence type="ECO:0000256" key="1">
    <source>
        <dbReference type="SAM" id="MobiDB-lite"/>
    </source>
</evidence>
<comment type="caution">
    <text evidence="2">The sequence shown here is derived from an EMBL/GenBank/DDBJ whole genome shotgun (WGS) entry which is preliminary data.</text>
</comment>
<dbReference type="Proteomes" id="UP000807025">
    <property type="component" value="Unassembled WGS sequence"/>
</dbReference>
<sequence length="433" mass="47827">MSPLAAGSSLSPLKPARSSSNSLKFESLSPEPSIRNVDYSSDIDAQDSGSASDSTLEDLDAVLNQYDFGYPLERMPVLPRRTSSPFAVSEEEEMDDAYFSEYSESECSTSSSIIYDIDFESVVDDLLAEQAFELPKLRKFIMVEPSAPSAQDAFMIRVLPTCSKAKELEILLSLNEHEPRLDPWNPVPHLLSVVERDSVQRDRGEGKVAEDIGAVSFACLEWLSKYNDPPFATVANYIDFIRQALEGLTFLHEQHITSLNYGTTDSFMVDVGQPNAWMVLNGAPTPATAVHQSGVESQTEGEEYSHSLTPTQTASSQMSSPLSSPQARDPPTAPIFDRTRYPVRYYYIDFASATIIPLSSPHRDLFRKDVQDCGKMIESLLQEMEVPQVASKMKALVNAMSSGTFGADDARKLFEALCQSLEAGLFGYELAKK</sequence>